<accession>A0ACB8UPP0</accession>
<gene>
    <name evidence="1" type="ORF">LOY88_005982</name>
</gene>
<organism evidence="1">
    <name type="scientific">Ophidiomyces ophidiicola</name>
    <dbReference type="NCBI Taxonomy" id="1387563"/>
    <lineage>
        <taxon>Eukaryota</taxon>
        <taxon>Fungi</taxon>
        <taxon>Dikarya</taxon>
        <taxon>Ascomycota</taxon>
        <taxon>Pezizomycotina</taxon>
        <taxon>Eurotiomycetes</taxon>
        <taxon>Eurotiomycetidae</taxon>
        <taxon>Onygenales</taxon>
        <taxon>Onygenaceae</taxon>
        <taxon>Ophidiomyces</taxon>
    </lineage>
</organism>
<reference evidence="1" key="1">
    <citation type="journal article" date="2022" name="bioRxiv">
        <title>Population genetic analysis of Ophidiomyces ophidiicola, the causative agent of snake fungal disease, indicates recent introductions to the USA.</title>
        <authorList>
            <person name="Ladner J.T."/>
            <person name="Palmer J.M."/>
            <person name="Ettinger C.L."/>
            <person name="Stajich J.E."/>
            <person name="Farrell T.M."/>
            <person name="Glorioso B.M."/>
            <person name="Lawson B."/>
            <person name="Price S.J."/>
            <person name="Stengle A.G."/>
            <person name="Grear D.A."/>
            <person name="Lorch J.M."/>
        </authorList>
    </citation>
    <scope>NUCLEOTIDE SEQUENCE</scope>
    <source>
        <strain evidence="1">NWHC 24266-5</strain>
    </source>
</reference>
<dbReference type="EMBL" id="JALBCA010000122">
    <property type="protein sequence ID" value="KAI2382464.1"/>
    <property type="molecule type" value="Genomic_DNA"/>
</dbReference>
<feature type="non-terminal residue" evidence="1">
    <location>
        <position position="1"/>
    </location>
</feature>
<proteinExistence type="predicted"/>
<comment type="caution">
    <text evidence="1">The sequence shown here is derived from an EMBL/GenBank/DDBJ whole genome shotgun (WGS) entry which is preliminary data.</text>
</comment>
<evidence type="ECO:0000313" key="1">
    <source>
        <dbReference type="EMBL" id="KAI2382464.1"/>
    </source>
</evidence>
<protein>
    <submittedName>
        <fullName evidence="1">Uncharacterized protein</fullName>
    </submittedName>
</protein>
<sequence>ACEREKRDRLAGKLSLAKNAARRPHTTRVESAAYHPPAPAPKPGKRSVTHSGTPVRHQRQSSLSLAAAAPVLGGAGVKKTPSKGRSSPLKPTVVSRAPPMESLVLKISKDGLATTEMKLLARDSSTEIDSDSSDGEDDDEDRFTHSQNPSFAVPVATPRRPDFIRAQSTSRPPSHGSAYSSSTHSPWTASSHSRRARTSFQRDHTTPTKSAPRRSRSHSLSDSDTPHHDSRPGDAQHALMEVLKCRKRQSRPLAPGSARTVSHYSQSSALSALPSSPPSYHSRSRATGSASPTTLIDTELPTPVADRQNNPSTGTRCVCRSMNNGGHLMIQWYSLPVAPIQPSL</sequence>
<name>A0ACB8UPP0_9EURO</name>